<gene>
    <name evidence="2" type="ORF">GCM10009745_01960</name>
</gene>
<sequence>MLIAPGPLVPFVVGAAILALIGLLWVALGATQETAQKESVAVGTL</sequence>
<proteinExistence type="predicted"/>
<evidence type="ECO:0000313" key="2">
    <source>
        <dbReference type="EMBL" id="GAA1663870.1"/>
    </source>
</evidence>
<keyword evidence="1" id="KW-0472">Membrane</keyword>
<dbReference type="RefSeq" id="WP_344144068.1">
    <property type="nucleotide sequence ID" value="NZ_BAAANF010000001.1"/>
</dbReference>
<keyword evidence="1" id="KW-0812">Transmembrane</keyword>
<reference evidence="2 3" key="1">
    <citation type="journal article" date="2019" name="Int. J. Syst. Evol. Microbiol.">
        <title>The Global Catalogue of Microorganisms (GCM) 10K type strain sequencing project: providing services to taxonomists for standard genome sequencing and annotation.</title>
        <authorList>
            <consortium name="The Broad Institute Genomics Platform"/>
            <consortium name="The Broad Institute Genome Sequencing Center for Infectious Disease"/>
            <person name="Wu L."/>
            <person name="Ma J."/>
        </authorList>
    </citation>
    <scope>NUCLEOTIDE SEQUENCE [LARGE SCALE GENOMIC DNA]</scope>
    <source>
        <strain evidence="2 3">JCM 14307</strain>
    </source>
</reference>
<keyword evidence="3" id="KW-1185">Reference proteome</keyword>
<evidence type="ECO:0000256" key="1">
    <source>
        <dbReference type="SAM" id="Phobius"/>
    </source>
</evidence>
<organism evidence="2 3">
    <name type="scientific">Kribbella yunnanensis</name>
    <dbReference type="NCBI Taxonomy" id="190194"/>
    <lineage>
        <taxon>Bacteria</taxon>
        <taxon>Bacillati</taxon>
        <taxon>Actinomycetota</taxon>
        <taxon>Actinomycetes</taxon>
        <taxon>Propionibacteriales</taxon>
        <taxon>Kribbellaceae</taxon>
        <taxon>Kribbella</taxon>
    </lineage>
</organism>
<dbReference type="Proteomes" id="UP001500280">
    <property type="component" value="Unassembled WGS sequence"/>
</dbReference>
<accession>A0ABN2G1S0</accession>
<protein>
    <submittedName>
        <fullName evidence="2">Uncharacterized protein</fullName>
    </submittedName>
</protein>
<keyword evidence="1" id="KW-1133">Transmembrane helix</keyword>
<evidence type="ECO:0000313" key="3">
    <source>
        <dbReference type="Proteomes" id="UP001500280"/>
    </source>
</evidence>
<name>A0ABN2G1S0_9ACTN</name>
<feature type="transmembrane region" description="Helical" evidence="1">
    <location>
        <begin position="6"/>
        <end position="28"/>
    </location>
</feature>
<comment type="caution">
    <text evidence="2">The sequence shown here is derived from an EMBL/GenBank/DDBJ whole genome shotgun (WGS) entry which is preliminary data.</text>
</comment>
<dbReference type="EMBL" id="BAAANF010000001">
    <property type="protein sequence ID" value="GAA1663870.1"/>
    <property type="molecule type" value="Genomic_DNA"/>
</dbReference>